<sequence>QLPAQLAQNGDGTLSFADGALVVNDRPNDYSGIQTAAGLLEPGGAYTFSAKVRLAAGTAATQARWVAGPDYNWVGNADVSDTAWTTISGSWLAPETIESTAKAFIGTSDIAGVASFTYLIDDVLITTTIPCGDDGAEQEPGTVLIDE</sequence>
<proteinExistence type="predicted"/>
<name>A0A060CAC2_9MICO</name>
<evidence type="ECO:0000313" key="1">
    <source>
        <dbReference type="EMBL" id="AIA89686.1"/>
    </source>
</evidence>
<reference evidence="1" key="1">
    <citation type="journal article" date="2013" name="Environ. Microbiol.">
        <title>Seasonally variable intestinal metagenomes of the red palm weevil (Rhynchophorus ferrugineus).</title>
        <authorList>
            <person name="Jia S."/>
            <person name="Zhang X."/>
            <person name="Zhang G."/>
            <person name="Yin A."/>
            <person name="Zhang S."/>
            <person name="Li F."/>
            <person name="Wang L."/>
            <person name="Zhao D."/>
            <person name="Yun Q."/>
            <person name="Tala"/>
            <person name="Wang J."/>
            <person name="Sun G."/>
            <person name="Baabdullah M."/>
            <person name="Yu X."/>
            <person name="Hu S."/>
            <person name="Al-Mssallem I.S."/>
            <person name="Yu J."/>
        </authorList>
    </citation>
    <scope>NUCLEOTIDE SEQUENCE</scope>
</reference>
<feature type="non-terminal residue" evidence="1">
    <location>
        <position position="1"/>
    </location>
</feature>
<dbReference type="AlphaFoldDB" id="A0A060CAC2"/>
<feature type="non-terminal residue" evidence="1">
    <location>
        <position position="147"/>
    </location>
</feature>
<dbReference type="Gene3D" id="2.60.120.260">
    <property type="entry name" value="Galactose-binding domain-like"/>
    <property type="match status" value="1"/>
</dbReference>
<dbReference type="InterPro" id="IPR008979">
    <property type="entry name" value="Galactose-bd-like_sf"/>
</dbReference>
<dbReference type="SUPFAM" id="SSF49785">
    <property type="entry name" value="Galactose-binding domain-like"/>
    <property type="match status" value="1"/>
</dbReference>
<accession>A0A060CAC2</accession>
<protein>
    <submittedName>
        <fullName evidence="1">CAZy families CBM9|CBM22|CBM5|GH10 protein</fullName>
    </submittedName>
</protein>
<organism evidence="1">
    <name type="scientific">uncultured Xylanimonas sp</name>
    <dbReference type="NCBI Taxonomy" id="876087"/>
    <lineage>
        <taxon>Bacteria</taxon>
        <taxon>Bacillati</taxon>
        <taxon>Actinomycetota</taxon>
        <taxon>Actinomycetes</taxon>
        <taxon>Micrococcales</taxon>
        <taxon>Promicromonosporaceae</taxon>
        <taxon>Xylanimonas</taxon>
        <taxon>environmental samples</taxon>
    </lineage>
</organism>
<dbReference type="EMBL" id="KF122390">
    <property type="protein sequence ID" value="AIA89686.1"/>
    <property type="molecule type" value="Genomic_DNA"/>
</dbReference>